<feature type="region of interest" description="Disordered" evidence="1">
    <location>
        <begin position="40"/>
        <end position="87"/>
    </location>
</feature>
<evidence type="ECO:0000313" key="2">
    <source>
        <dbReference type="EMBL" id="EYC39899.1"/>
    </source>
</evidence>
<dbReference type="GO" id="GO:0003676">
    <property type="term" value="F:nucleic acid binding"/>
    <property type="evidence" value="ECO:0007669"/>
    <property type="project" value="InterPro"/>
</dbReference>
<name>A0A016WJ90_9BILA</name>
<accession>A0A016WJ90</accession>
<proteinExistence type="predicted"/>
<protein>
    <submittedName>
        <fullName evidence="2">Uncharacterized protein</fullName>
    </submittedName>
</protein>
<dbReference type="InterPro" id="IPR036397">
    <property type="entry name" value="RNaseH_sf"/>
</dbReference>
<organism evidence="2 3">
    <name type="scientific">Ancylostoma ceylanicum</name>
    <dbReference type="NCBI Taxonomy" id="53326"/>
    <lineage>
        <taxon>Eukaryota</taxon>
        <taxon>Metazoa</taxon>
        <taxon>Ecdysozoa</taxon>
        <taxon>Nematoda</taxon>
        <taxon>Chromadorea</taxon>
        <taxon>Rhabditida</taxon>
        <taxon>Rhabditina</taxon>
        <taxon>Rhabditomorpha</taxon>
        <taxon>Strongyloidea</taxon>
        <taxon>Ancylostomatidae</taxon>
        <taxon>Ancylostomatinae</taxon>
        <taxon>Ancylostoma</taxon>
    </lineage>
</organism>
<sequence>MYETLRQMWPAAVNRGGPVLLQDNSRPHSSKLTRQKLTQLGIDSDKPSLGARIEGSARSEPSVASPGAEGNSTFSETQKYEAASEGLRQSVSPSKCVKSKGRFCALASISGVGGHSEDFCKGGHIPPEHFEGGSLSFKDMSFLSRLVITRY</sequence>
<dbReference type="EMBL" id="JARK01000237">
    <property type="protein sequence ID" value="EYC39899.1"/>
    <property type="molecule type" value="Genomic_DNA"/>
</dbReference>
<dbReference type="Gene3D" id="3.30.420.10">
    <property type="entry name" value="Ribonuclease H-like superfamily/Ribonuclease H"/>
    <property type="match status" value="1"/>
</dbReference>
<evidence type="ECO:0000313" key="3">
    <source>
        <dbReference type="Proteomes" id="UP000024635"/>
    </source>
</evidence>
<dbReference type="Proteomes" id="UP000024635">
    <property type="component" value="Unassembled WGS sequence"/>
</dbReference>
<evidence type="ECO:0000256" key="1">
    <source>
        <dbReference type="SAM" id="MobiDB-lite"/>
    </source>
</evidence>
<gene>
    <name evidence="2" type="primary">Acey_s0637.g959</name>
    <name evidence="2" type="ORF">Y032_0637g959</name>
</gene>
<reference evidence="3" key="1">
    <citation type="journal article" date="2015" name="Nat. Genet.">
        <title>The genome and transcriptome of the zoonotic hookworm Ancylostoma ceylanicum identify infection-specific gene families.</title>
        <authorList>
            <person name="Schwarz E.M."/>
            <person name="Hu Y."/>
            <person name="Antoshechkin I."/>
            <person name="Miller M.M."/>
            <person name="Sternberg P.W."/>
            <person name="Aroian R.V."/>
        </authorList>
    </citation>
    <scope>NUCLEOTIDE SEQUENCE</scope>
    <source>
        <strain evidence="3">HY135</strain>
    </source>
</reference>
<comment type="caution">
    <text evidence="2">The sequence shown here is derived from an EMBL/GenBank/DDBJ whole genome shotgun (WGS) entry which is preliminary data.</text>
</comment>
<keyword evidence="3" id="KW-1185">Reference proteome</keyword>
<dbReference type="AlphaFoldDB" id="A0A016WJ90"/>